<feature type="region of interest" description="Disordered" evidence="2">
    <location>
        <begin position="327"/>
        <end position="348"/>
    </location>
</feature>
<organism evidence="4 5">
    <name type="scientific">Delitschia confertaspora ATCC 74209</name>
    <dbReference type="NCBI Taxonomy" id="1513339"/>
    <lineage>
        <taxon>Eukaryota</taxon>
        <taxon>Fungi</taxon>
        <taxon>Dikarya</taxon>
        <taxon>Ascomycota</taxon>
        <taxon>Pezizomycotina</taxon>
        <taxon>Dothideomycetes</taxon>
        <taxon>Pleosporomycetidae</taxon>
        <taxon>Pleosporales</taxon>
        <taxon>Delitschiaceae</taxon>
        <taxon>Delitschia</taxon>
    </lineage>
</organism>
<dbReference type="InterPro" id="IPR035929">
    <property type="entry name" value="CoaB-like_sf"/>
</dbReference>
<dbReference type="EMBL" id="ML994342">
    <property type="protein sequence ID" value="KAF2196679.1"/>
    <property type="molecule type" value="Genomic_DNA"/>
</dbReference>
<gene>
    <name evidence="4" type="ORF">GQ43DRAFT_243669</name>
</gene>
<dbReference type="GO" id="GO:0015937">
    <property type="term" value="P:coenzyme A biosynthetic process"/>
    <property type="evidence" value="ECO:0007669"/>
    <property type="project" value="UniProtKB-ARBA"/>
</dbReference>
<protein>
    <submittedName>
        <fullName evidence="4">DFP-domain-containing protein</fullName>
    </submittedName>
</protein>
<dbReference type="GO" id="GO:0003824">
    <property type="term" value="F:catalytic activity"/>
    <property type="evidence" value="ECO:0007669"/>
    <property type="project" value="UniProtKB-ARBA"/>
</dbReference>
<evidence type="ECO:0000256" key="1">
    <source>
        <dbReference type="ARBA" id="ARBA00005703"/>
    </source>
</evidence>
<comment type="similarity">
    <text evidence="1">Belongs to the PPC synthetase family.</text>
</comment>
<keyword evidence="5" id="KW-1185">Reference proteome</keyword>
<dbReference type="Pfam" id="PF04127">
    <property type="entry name" value="DFP"/>
    <property type="match status" value="1"/>
</dbReference>
<proteinExistence type="inferred from homology"/>
<evidence type="ECO:0000256" key="2">
    <source>
        <dbReference type="SAM" id="MobiDB-lite"/>
    </source>
</evidence>
<dbReference type="InterPro" id="IPR007085">
    <property type="entry name" value="DNA/pantothenate-metab_flavo_C"/>
</dbReference>
<dbReference type="AlphaFoldDB" id="A0A9P4JE78"/>
<dbReference type="Proteomes" id="UP000799536">
    <property type="component" value="Unassembled WGS sequence"/>
</dbReference>
<evidence type="ECO:0000259" key="3">
    <source>
        <dbReference type="Pfam" id="PF04127"/>
    </source>
</evidence>
<comment type="caution">
    <text evidence="4">The sequence shown here is derived from an EMBL/GenBank/DDBJ whole genome shotgun (WGS) entry which is preliminary data.</text>
</comment>
<name>A0A9P4JE78_9PLEO</name>
<dbReference type="SUPFAM" id="SSF102645">
    <property type="entry name" value="CoaB-like"/>
    <property type="match status" value="1"/>
</dbReference>
<evidence type="ECO:0000313" key="4">
    <source>
        <dbReference type="EMBL" id="KAF2196679.1"/>
    </source>
</evidence>
<dbReference type="PANTHER" id="PTHR12290">
    <property type="entry name" value="CORNICHON-RELATED"/>
    <property type="match status" value="1"/>
</dbReference>
<reference evidence="4" key="1">
    <citation type="journal article" date="2020" name="Stud. Mycol.">
        <title>101 Dothideomycetes genomes: a test case for predicting lifestyles and emergence of pathogens.</title>
        <authorList>
            <person name="Haridas S."/>
            <person name="Albert R."/>
            <person name="Binder M."/>
            <person name="Bloem J."/>
            <person name="Labutti K."/>
            <person name="Salamov A."/>
            <person name="Andreopoulos B."/>
            <person name="Baker S."/>
            <person name="Barry K."/>
            <person name="Bills G."/>
            <person name="Bluhm B."/>
            <person name="Cannon C."/>
            <person name="Castanera R."/>
            <person name="Culley D."/>
            <person name="Daum C."/>
            <person name="Ezra D."/>
            <person name="Gonzalez J."/>
            <person name="Henrissat B."/>
            <person name="Kuo A."/>
            <person name="Liang C."/>
            <person name="Lipzen A."/>
            <person name="Lutzoni F."/>
            <person name="Magnuson J."/>
            <person name="Mondo S."/>
            <person name="Nolan M."/>
            <person name="Ohm R."/>
            <person name="Pangilinan J."/>
            <person name="Park H.-J."/>
            <person name="Ramirez L."/>
            <person name="Alfaro M."/>
            <person name="Sun H."/>
            <person name="Tritt A."/>
            <person name="Yoshinaga Y."/>
            <person name="Zwiers L.-H."/>
            <person name="Turgeon B."/>
            <person name="Goodwin S."/>
            <person name="Spatafora J."/>
            <person name="Crous P."/>
            <person name="Grigoriev I."/>
        </authorList>
    </citation>
    <scope>NUCLEOTIDE SEQUENCE</scope>
    <source>
        <strain evidence="4">ATCC 74209</strain>
    </source>
</reference>
<sequence length="378" mass="42750">MERSTLEADESHYFTYNPPPKDLQTNITLAREFVGRHAEEGRRVVLVTSGGTTVPLESQTVRYIDNFSAGTRGATSAEYFLQAGYAVIFLHRQFSLLPYSRHYSHNTRSFLDFMKEEDGRVVVDQQHQEEMLRVLRQYTEAKRDNKLLILSFVTITEYLWDLREVAKVMRPLGSRAMFYLAAAVSDFFVPQDRMVEHKIQSSEEFSKVNAASGKKDAKPPAARTEGRSLIIDLEPVPKFLKQLVDGWAPESIIVSFKLETDPSILVKKAEYSLNKYQHHLVIGNLLSTRKWEVVFVSALEGEKWIRVPRTRRTKSFSGVESMVGVASGKAEEGNSATSPQQTAPQGEPAVEIESLIIPEIESMHTKLIAEADQQHAKS</sequence>
<feature type="domain" description="DNA/pantothenate metabolism flavoprotein C-terminal" evidence="3">
    <location>
        <begin position="43"/>
        <end position="96"/>
    </location>
</feature>
<evidence type="ECO:0000313" key="5">
    <source>
        <dbReference type="Proteomes" id="UP000799536"/>
    </source>
</evidence>
<dbReference type="OrthoDB" id="70224at2759"/>
<accession>A0A9P4JE78</accession>
<dbReference type="Gene3D" id="3.40.50.10300">
    <property type="entry name" value="CoaB-like"/>
    <property type="match status" value="1"/>
</dbReference>
<feature type="compositionally biased region" description="Polar residues" evidence="2">
    <location>
        <begin position="334"/>
        <end position="344"/>
    </location>
</feature>